<dbReference type="Gene3D" id="2.80.10.50">
    <property type="match status" value="1"/>
</dbReference>
<dbReference type="GO" id="GO:0008083">
    <property type="term" value="F:growth factor activity"/>
    <property type="evidence" value="ECO:0007669"/>
    <property type="project" value="InterPro"/>
</dbReference>
<name>B3NSD4_DROER</name>
<dbReference type="SUPFAM" id="SSF50353">
    <property type="entry name" value="Cytokine"/>
    <property type="match status" value="1"/>
</dbReference>
<dbReference type="GO" id="GO:0060252">
    <property type="term" value="P:positive regulation of glial cell proliferation"/>
    <property type="evidence" value="ECO:0007669"/>
    <property type="project" value="EnsemblMetazoa"/>
</dbReference>
<dbReference type="GO" id="GO:0007526">
    <property type="term" value="P:larval somatic muscle development"/>
    <property type="evidence" value="ECO:0007669"/>
    <property type="project" value="EnsemblMetazoa"/>
</dbReference>
<feature type="region of interest" description="Disordered" evidence="2">
    <location>
        <begin position="472"/>
        <end position="491"/>
    </location>
</feature>
<dbReference type="CDD" id="cd23307">
    <property type="entry name" value="beta-trefoil_FGF8-like"/>
    <property type="match status" value="1"/>
</dbReference>
<sequence>MFHKFMPNVRTIFILMSFVIATARPAGAAKNVLTLSKHSELALHINSHGKVTAENILRTYQYFTMEAVNDVFSLDFKITIYSADVDYYLCFHHGRLVGKRDATKDCHFKEGIFMGNQNFSSAYNPVLRVGFKGNFKPIGLKDFSKPKVMKKAILFFFPLNEEKFNLHLAEVLSSSTTTTTTTTTTSTTTTPPPPSTTTTTTTTTTPASPVEVTKRTRPKSRRPTSINSNSSKSNIPDIISRHSSNSLKSYNQANSNNNNNELDLQQQQVILQRNRKLHRRRKLQQKKRQLQHQQQQQQQQHHRRHRQYGTVGVMAKPQPKNLDGRHHHNNATMMERRRRRLLERQQHKLQRELWEREQREAGDRERERERVEHLPKATSSASSSSSSSSTATSTALTATAASLAPSAFNLVAIMAASRRKRDRRKRSAGAAAAAAAGAGAGATGGGATRGGGSSSSSSPPDADMQLVELPSQRLQQQDEQSPQNEYSKPYVNSNLNLDVDLNVNVKQLIDSNSVSVNHAIPALPKNYNYLYSNEHYNLNTKSSTTDSSSLDVSTKFDSPNSHSPSHSHSAFNQNIDNNLKHLTDRIELASAERQVETTVTPQGETDTETDTDTDTVTTETVVQNRNHIDANNIIDDSYPNDEEHGEQILKKLLRGLRLQQQHVQQQQQPNIENPNENINVVNNNQNHNDGGLLTNNNHNSNYNEQFANDDETIRIQNNKYETHIVQYKHAVFIWQ</sequence>
<feature type="compositionally biased region" description="Low complexity" evidence="2">
    <location>
        <begin position="428"/>
        <end position="437"/>
    </location>
</feature>
<reference evidence="4 5" key="2">
    <citation type="journal article" date="2008" name="Bioinformatics">
        <title>Assembly reconciliation.</title>
        <authorList>
            <person name="Zimin A.V."/>
            <person name="Smith D.R."/>
            <person name="Sutton G."/>
            <person name="Yorke J.A."/>
        </authorList>
    </citation>
    <scope>NUCLEOTIDE SEQUENCE [LARGE SCALE GENOMIC DNA]</scope>
    <source>
        <strain evidence="4 5">TSC#14021-0224.01</strain>
    </source>
</reference>
<dbReference type="GO" id="GO:0007501">
    <property type="term" value="P:mesodermal cell fate specification"/>
    <property type="evidence" value="ECO:0007669"/>
    <property type="project" value="EnsemblMetazoa"/>
</dbReference>
<feature type="compositionally biased region" description="Low complexity" evidence="2">
    <location>
        <begin position="223"/>
        <end position="238"/>
    </location>
</feature>
<keyword evidence="3" id="KW-0732">Signal</keyword>
<evidence type="ECO:0000256" key="2">
    <source>
        <dbReference type="SAM" id="MobiDB-lite"/>
    </source>
</evidence>
<dbReference type="eggNOG" id="ENOG502T995">
    <property type="taxonomic scope" value="Eukaryota"/>
</dbReference>
<dbReference type="GO" id="GO:0007523">
    <property type="term" value="P:larval visceral muscle development"/>
    <property type="evidence" value="ECO:0007669"/>
    <property type="project" value="EnsemblMetazoa"/>
</dbReference>
<dbReference type="AlphaFoldDB" id="B3NSD4"/>
<dbReference type="GO" id="GO:0051451">
    <property type="term" value="P:myoblast migration"/>
    <property type="evidence" value="ECO:0007669"/>
    <property type="project" value="EnsemblMetazoa"/>
</dbReference>
<dbReference type="GO" id="GO:0007509">
    <property type="term" value="P:mesoderm migration involved in gastrulation"/>
    <property type="evidence" value="ECO:0007669"/>
    <property type="project" value="EnsemblMetazoa"/>
</dbReference>
<feature type="compositionally biased region" description="Low complexity" evidence="2">
    <location>
        <begin position="196"/>
        <end position="206"/>
    </location>
</feature>
<dbReference type="GO" id="GO:0110122">
    <property type="term" value="P:myotube cell migration"/>
    <property type="evidence" value="ECO:0007669"/>
    <property type="project" value="EnsemblMetazoa"/>
</dbReference>
<dbReference type="KEGG" id="der:6546994"/>
<accession>B3NSD4</accession>
<feature type="region of interest" description="Disordered" evidence="2">
    <location>
        <begin position="590"/>
        <end position="616"/>
    </location>
</feature>
<dbReference type="OrthoDB" id="5988014at2759"/>
<feature type="compositionally biased region" description="Basic residues" evidence="2">
    <location>
        <begin position="275"/>
        <end position="290"/>
    </location>
</feature>
<feature type="region of interest" description="Disordered" evidence="2">
    <location>
        <begin position="353"/>
        <end position="390"/>
    </location>
</feature>
<dbReference type="GO" id="GO:0005615">
    <property type="term" value="C:extracellular space"/>
    <property type="evidence" value="ECO:0007669"/>
    <property type="project" value="EnsemblMetazoa"/>
</dbReference>
<dbReference type="HOGENOM" id="CLU_399159_0_0_1"/>
<dbReference type="Pfam" id="PF00167">
    <property type="entry name" value="FGF"/>
    <property type="match status" value="1"/>
</dbReference>
<keyword evidence="5" id="KW-1185">Reference proteome</keyword>
<dbReference type="GO" id="GO:0035170">
    <property type="term" value="P:lymph gland crystal cell differentiation"/>
    <property type="evidence" value="ECO:0007669"/>
    <property type="project" value="EnsemblMetazoa"/>
</dbReference>
<dbReference type="GO" id="GO:0106091">
    <property type="term" value="P:glial cell projection elongation"/>
    <property type="evidence" value="ECO:0007669"/>
    <property type="project" value="EnsemblMetazoa"/>
</dbReference>
<organism evidence="4 5">
    <name type="scientific">Drosophila erecta</name>
    <name type="common">Fruit fly</name>
    <dbReference type="NCBI Taxonomy" id="7220"/>
    <lineage>
        <taxon>Eukaryota</taxon>
        <taxon>Metazoa</taxon>
        <taxon>Ecdysozoa</taxon>
        <taxon>Arthropoda</taxon>
        <taxon>Hexapoda</taxon>
        <taxon>Insecta</taxon>
        <taxon>Pterygota</taxon>
        <taxon>Neoptera</taxon>
        <taxon>Endopterygota</taxon>
        <taxon>Diptera</taxon>
        <taxon>Brachycera</taxon>
        <taxon>Muscomorpha</taxon>
        <taxon>Ephydroidea</taxon>
        <taxon>Drosophilidae</taxon>
        <taxon>Drosophila</taxon>
        <taxon>Sophophora</taxon>
    </lineage>
</organism>
<comment type="similarity">
    <text evidence="1">Belongs to the heparin-binding growth factors family.</text>
</comment>
<feature type="region of interest" description="Disordered" evidence="2">
    <location>
        <begin position="275"/>
        <end position="331"/>
    </location>
</feature>
<proteinExistence type="inferred from homology"/>
<gene>
    <name evidence="4" type="primary">Dere\GG20216</name>
    <name evidence="4" type="synonym">dere_GLEANR_5033</name>
    <name evidence="4" type="synonym">GG20216</name>
    <name evidence="4" type="ORF">Dere_GG20216</name>
</gene>
<dbReference type="GO" id="GO:0061320">
    <property type="term" value="P:pericardial nephrocyte differentiation"/>
    <property type="evidence" value="ECO:0007669"/>
    <property type="project" value="EnsemblMetazoa"/>
</dbReference>
<feature type="compositionally biased region" description="Basic and acidic residues" evidence="2">
    <location>
        <begin position="353"/>
        <end position="375"/>
    </location>
</feature>
<feature type="region of interest" description="Disordered" evidence="2">
    <location>
        <begin position="541"/>
        <end position="572"/>
    </location>
</feature>
<dbReference type="Proteomes" id="UP000008711">
    <property type="component" value="Unassembled WGS sequence"/>
</dbReference>
<feature type="compositionally biased region" description="Polar residues" evidence="2">
    <location>
        <begin position="472"/>
        <end position="486"/>
    </location>
</feature>
<protein>
    <submittedName>
        <fullName evidence="4">Uncharacterized protein</fullName>
    </submittedName>
</protein>
<evidence type="ECO:0000313" key="5">
    <source>
        <dbReference type="Proteomes" id="UP000008711"/>
    </source>
</evidence>
<feature type="chain" id="PRO_5006455486" evidence="3">
    <location>
        <begin position="29"/>
        <end position="735"/>
    </location>
</feature>
<dbReference type="InterPro" id="IPR008996">
    <property type="entry name" value="IL1/FGF"/>
</dbReference>
<dbReference type="FunFam" id="2.80.10.50:FF:000104">
    <property type="entry name" value="Pyramus"/>
    <property type="match status" value="1"/>
</dbReference>
<dbReference type="PANTHER" id="PTHR48233">
    <property type="entry name" value="MUCIN 4B, ISOFORM B-RELATED"/>
    <property type="match status" value="1"/>
</dbReference>
<evidence type="ECO:0000256" key="3">
    <source>
        <dbReference type="SAM" id="SignalP"/>
    </source>
</evidence>
<dbReference type="InterPro" id="IPR053361">
    <property type="entry name" value="Vulval_dev_neg_regulator"/>
</dbReference>
<feature type="compositionally biased region" description="Low complexity" evidence="2">
    <location>
        <begin position="377"/>
        <end position="390"/>
    </location>
</feature>
<feature type="compositionally biased region" description="Low complexity" evidence="2">
    <location>
        <begin position="541"/>
        <end position="569"/>
    </location>
</feature>
<dbReference type="InterPro" id="IPR002209">
    <property type="entry name" value="Fibroblast_GF_fam"/>
</dbReference>
<dbReference type="GO" id="GO:0008347">
    <property type="term" value="P:glial cell migration"/>
    <property type="evidence" value="ECO:0007669"/>
    <property type="project" value="EnsemblMetazoa"/>
</dbReference>
<feature type="signal peptide" evidence="3">
    <location>
        <begin position="1"/>
        <end position="28"/>
    </location>
</feature>
<feature type="region of interest" description="Disordered" evidence="2">
    <location>
        <begin position="419"/>
        <end position="463"/>
    </location>
</feature>
<dbReference type="GO" id="GO:0010002">
    <property type="term" value="P:cardioblast differentiation"/>
    <property type="evidence" value="ECO:0007669"/>
    <property type="project" value="EnsemblMetazoa"/>
</dbReference>
<dbReference type="PANTHER" id="PTHR48233:SF4">
    <property type="entry name" value="MUCIN 4B, ISOFORM B-RELATED"/>
    <property type="match status" value="1"/>
</dbReference>
<dbReference type="GO" id="GO:0008543">
    <property type="term" value="P:fibroblast growth factor receptor signaling pathway"/>
    <property type="evidence" value="ECO:0007669"/>
    <property type="project" value="EnsemblMetazoa"/>
</dbReference>
<dbReference type="EMBL" id="CH954179">
    <property type="protein sequence ID" value="EDV56436.2"/>
    <property type="molecule type" value="Genomic_DNA"/>
</dbReference>
<feature type="compositionally biased region" description="Low complexity" evidence="2">
    <location>
        <begin position="175"/>
        <end position="189"/>
    </location>
</feature>
<feature type="compositionally biased region" description="Gly residues" evidence="2">
    <location>
        <begin position="438"/>
        <end position="453"/>
    </location>
</feature>
<dbReference type="GO" id="GO:0035169">
    <property type="term" value="P:lymph gland plasmatocyte differentiation"/>
    <property type="evidence" value="ECO:0007669"/>
    <property type="project" value="EnsemblMetazoa"/>
</dbReference>
<reference evidence="4 5" key="1">
    <citation type="journal article" date="2007" name="Nature">
        <title>Evolution of genes and genomes on the Drosophila phylogeny.</title>
        <authorList>
            <consortium name="Drosophila 12 Genomes Consortium"/>
            <person name="Clark A.G."/>
            <person name="Eisen M.B."/>
            <person name="Smith D.R."/>
            <person name="Bergman C.M."/>
            <person name="Oliver B."/>
            <person name="Markow T.A."/>
            <person name="Kaufman T.C."/>
            <person name="Kellis M."/>
            <person name="Gelbart W."/>
            <person name="Iyer V.N."/>
            <person name="Pollard D.A."/>
            <person name="Sackton T.B."/>
            <person name="Larracuente A.M."/>
            <person name="Singh N.D."/>
            <person name="Abad J.P."/>
            <person name="Abt D.N."/>
            <person name="Adryan B."/>
            <person name="Aguade M."/>
            <person name="Akashi H."/>
            <person name="Anderson W.W."/>
            <person name="Aquadro C.F."/>
            <person name="Ardell D.H."/>
            <person name="Arguello R."/>
            <person name="Artieri C.G."/>
            <person name="Barbash D.A."/>
            <person name="Barker D."/>
            <person name="Barsanti P."/>
            <person name="Batterham P."/>
            <person name="Batzoglou S."/>
            <person name="Begun D."/>
            <person name="Bhutkar A."/>
            <person name="Blanco E."/>
            <person name="Bosak S.A."/>
            <person name="Bradley R.K."/>
            <person name="Brand A.D."/>
            <person name="Brent M.R."/>
            <person name="Brooks A.N."/>
            <person name="Brown R.H."/>
            <person name="Butlin R.K."/>
            <person name="Caggese C."/>
            <person name="Calvi B.R."/>
            <person name="Bernardo de Carvalho A."/>
            <person name="Caspi A."/>
            <person name="Castrezana S."/>
            <person name="Celniker S.E."/>
            <person name="Chang J.L."/>
            <person name="Chapple C."/>
            <person name="Chatterji S."/>
            <person name="Chinwalla A."/>
            <person name="Civetta A."/>
            <person name="Clifton S.W."/>
            <person name="Comeron J.M."/>
            <person name="Costello J.C."/>
            <person name="Coyne J.A."/>
            <person name="Daub J."/>
            <person name="David R.G."/>
            <person name="Delcher A.L."/>
            <person name="Delehaunty K."/>
            <person name="Do C.B."/>
            <person name="Ebling H."/>
            <person name="Edwards K."/>
            <person name="Eickbush T."/>
            <person name="Evans J.D."/>
            <person name="Filipski A."/>
            <person name="Findeiss S."/>
            <person name="Freyhult E."/>
            <person name="Fulton L."/>
            <person name="Fulton R."/>
            <person name="Garcia A.C."/>
            <person name="Gardiner A."/>
            <person name="Garfield D.A."/>
            <person name="Garvin B.E."/>
            <person name="Gibson G."/>
            <person name="Gilbert D."/>
            <person name="Gnerre S."/>
            <person name="Godfrey J."/>
            <person name="Good R."/>
            <person name="Gotea V."/>
            <person name="Gravely B."/>
            <person name="Greenberg A.J."/>
            <person name="Griffiths-Jones S."/>
            <person name="Gross S."/>
            <person name="Guigo R."/>
            <person name="Gustafson E.A."/>
            <person name="Haerty W."/>
            <person name="Hahn M.W."/>
            <person name="Halligan D.L."/>
            <person name="Halpern A.L."/>
            <person name="Halter G.M."/>
            <person name="Han M.V."/>
            <person name="Heger A."/>
            <person name="Hillier L."/>
            <person name="Hinrichs A.S."/>
            <person name="Holmes I."/>
            <person name="Hoskins R.A."/>
            <person name="Hubisz M.J."/>
            <person name="Hultmark D."/>
            <person name="Huntley M.A."/>
            <person name="Jaffe D.B."/>
            <person name="Jagadeeshan S."/>
            <person name="Jeck W.R."/>
            <person name="Johnson J."/>
            <person name="Jones C.D."/>
            <person name="Jordan W.C."/>
            <person name="Karpen G.H."/>
            <person name="Kataoka E."/>
            <person name="Keightley P.D."/>
            <person name="Kheradpour P."/>
            <person name="Kirkness E.F."/>
            <person name="Koerich L.B."/>
            <person name="Kristiansen K."/>
            <person name="Kudrna D."/>
            <person name="Kulathinal R.J."/>
            <person name="Kumar S."/>
            <person name="Kwok R."/>
            <person name="Lander E."/>
            <person name="Langley C.H."/>
            <person name="Lapoint R."/>
            <person name="Lazzaro B.P."/>
            <person name="Lee S.J."/>
            <person name="Levesque L."/>
            <person name="Li R."/>
            <person name="Lin C.F."/>
            <person name="Lin M.F."/>
            <person name="Lindblad-Toh K."/>
            <person name="Llopart A."/>
            <person name="Long M."/>
            <person name="Low L."/>
            <person name="Lozovsky E."/>
            <person name="Lu J."/>
            <person name="Luo M."/>
            <person name="Machado C.A."/>
            <person name="Makalowski W."/>
            <person name="Marzo M."/>
            <person name="Matsuda M."/>
            <person name="Matzkin L."/>
            <person name="McAllister B."/>
            <person name="McBride C.S."/>
            <person name="McKernan B."/>
            <person name="McKernan K."/>
            <person name="Mendez-Lago M."/>
            <person name="Minx P."/>
            <person name="Mollenhauer M.U."/>
            <person name="Montooth K."/>
            <person name="Mount S.M."/>
            <person name="Mu X."/>
            <person name="Myers E."/>
            <person name="Negre B."/>
            <person name="Newfeld S."/>
            <person name="Nielsen R."/>
            <person name="Noor M.A."/>
            <person name="O'Grady P."/>
            <person name="Pachter L."/>
            <person name="Papaceit M."/>
            <person name="Parisi M.J."/>
            <person name="Parisi M."/>
            <person name="Parts L."/>
            <person name="Pedersen J.S."/>
            <person name="Pesole G."/>
            <person name="Phillippy A.M."/>
            <person name="Ponting C.P."/>
            <person name="Pop M."/>
            <person name="Porcelli D."/>
            <person name="Powell J.R."/>
            <person name="Prohaska S."/>
            <person name="Pruitt K."/>
            <person name="Puig M."/>
            <person name="Quesneville H."/>
            <person name="Ram K.R."/>
            <person name="Rand D."/>
            <person name="Rasmussen M.D."/>
            <person name="Reed L.K."/>
            <person name="Reenan R."/>
            <person name="Reily A."/>
            <person name="Remington K.A."/>
            <person name="Rieger T.T."/>
            <person name="Ritchie M.G."/>
            <person name="Robin C."/>
            <person name="Rogers Y.H."/>
            <person name="Rohde C."/>
            <person name="Rozas J."/>
            <person name="Rubenfield M.J."/>
            <person name="Ruiz A."/>
            <person name="Russo S."/>
            <person name="Salzberg S.L."/>
            <person name="Sanchez-Gracia A."/>
            <person name="Saranga D.J."/>
            <person name="Sato H."/>
            <person name="Schaeffer S.W."/>
            <person name="Schatz M.C."/>
            <person name="Schlenke T."/>
            <person name="Schwartz R."/>
            <person name="Segarra C."/>
            <person name="Singh R.S."/>
            <person name="Sirot L."/>
            <person name="Sirota M."/>
            <person name="Sisneros N.B."/>
            <person name="Smith C.D."/>
            <person name="Smith T.F."/>
            <person name="Spieth J."/>
            <person name="Stage D.E."/>
            <person name="Stark A."/>
            <person name="Stephan W."/>
            <person name="Strausberg R.L."/>
            <person name="Strempel S."/>
            <person name="Sturgill D."/>
            <person name="Sutton G."/>
            <person name="Sutton G.G."/>
            <person name="Tao W."/>
            <person name="Teichmann S."/>
            <person name="Tobari Y.N."/>
            <person name="Tomimura Y."/>
            <person name="Tsolas J.M."/>
            <person name="Valente V.L."/>
            <person name="Venter E."/>
            <person name="Venter J.C."/>
            <person name="Vicario S."/>
            <person name="Vieira F.G."/>
            <person name="Vilella A.J."/>
            <person name="Villasante A."/>
            <person name="Walenz B."/>
            <person name="Wang J."/>
            <person name="Wasserman M."/>
            <person name="Watts T."/>
            <person name="Wilson D."/>
            <person name="Wilson R.K."/>
            <person name="Wing R.A."/>
            <person name="Wolfner M.F."/>
            <person name="Wong A."/>
            <person name="Wong G.K."/>
            <person name="Wu C.I."/>
            <person name="Wu G."/>
            <person name="Yamamoto D."/>
            <person name="Yang H.P."/>
            <person name="Yang S.P."/>
            <person name="Yorke J.A."/>
            <person name="Yoshida K."/>
            <person name="Zdobnov E."/>
            <person name="Zhang P."/>
            <person name="Zhang Y."/>
            <person name="Zimin A.V."/>
            <person name="Baldwin J."/>
            <person name="Abdouelleil A."/>
            <person name="Abdulkadir J."/>
            <person name="Abebe A."/>
            <person name="Abera B."/>
            <person name="Abreu J."/>
            <person name="Acer S.C."/>
            <person name="Aftuck L."/>
            <person name="Alexander A."/>
            <person name="An P."/>
            <person name="Anderson E."/>
            <person name="Anderson S."/>
            <person name="Arachi H."/>
            <person name="Azer M."/>
            <person name="Bachantsang P."/>
            <person name="Barry A."/>
            <person name="Bayul T."/>
            <person name="Berlin A."/>
            <person name="Bessette D."/>
            <person name="Bloom T."/>
            <person name="Blye J."/>
            <person name="Boguslavskiy L."/>
            <person name="Bonnet C."/>
            <person name="Boukhgalter B."/>
            <person name="Bourzgui I."/>
            <person name="Brown A."/>
            <person name="Cahill P."/>
            <person name="Channer S."/>
            <person name="Cheshatsang Y."/>
            <person name="Chuda L."/>
            <person name="Citroen M."/>
            <person name="Collymore A."/>
            <person name="Cooke P."/>
            <person name="Costello M."/>
            <person name="D'Aco K."/>
            <person name="Daza R."/>
            <person name="De Haan G."/>
            <person name="DeGray S."/>
            <person name="DeMaso C."/>
            <person name="Dhargay N."/>
            <person name="Dooley K."/>
            <person name="Dooley E."/>
            <person name="Doricent M."/>
            <person name="Dorje P."/>
            <person name="Dorjee K."/>
            <person name="Dupes A."/>
            <person name="Elong R."/>
            <person name="Falk J."/>
            <person name="Farina A."/>
            <person name="Faro S."/>
            <person name="Ferguson D."/>
            <person name="Fisher S."/>
            <person name="Foley C.D."/>
            <person name="Franke A."/>
            <person name="Friedrich D."/>
            <person name="Gadbois L."/>
            <person name="Gearin G."/>
            <person name="Gearin C.R."/>
            <person name="Giannoukos G."/>
            <person name="Goode T."/>
            <person name="Graham J."/>
            <person name="Grandbois E."/>
            <person name="Grewal S."/>
            <person name="Gyaltsen K."/>
            <person name="Hafez N."/>
            <person name="Hagos B."/>
            <person name="Hall J."/>
            <person name="Henson C."/>
            <person name="Hollinger A."/>
            <person name="Honan T."/>
            <person name="Huard M.D."/>
            <person name="Hughes L."/>
            <person name="Hurhula B."/>
            <person name="Husby M.E."/>
            <person name="Kamat A."/>
            <person name="Kanga B."/>
            <person name="Kashin S."/>
            <person name="Khazanovich D."/>
            <person name="Kisner P."/>
            <person name="Lance K."/>
            <person name="Lara M."/>
            <person name="Lee W."/>
            <person name="Lennon N."/>
            <person name="Letendre F."/>
            <person name="LeVine R."/>
            <person name="Lipovsky A."/>
            <person name="Liu X."/>
            <person name="Liu J."/>
            <person name="Liu S."/>
            <person name="Lokyitsang T."/>
            <person name="Lokyitsang Y."/>
            <person name="Lubonja R."/>
            <person name="Lui A."/>
            <person name="MacDonald P."/>
            <person name="Magnisalis V."/>
            <person name="Maru K."/>
            <person name="Matthews C."/>
            <person name="McCusker W."/>
            <person name="McDonough S."/>
            <person name="Mehta T."/>
            <person name="Meldrim J."/>
            <person name="Meneus L."/>
            <person name="Mihai O."/>
            <person name="Mihalev A."/>
            <person name="Mihova T."/>
            <person name="Mittelman R."/>
            <person name="Mlenga V."/>
            <person name="Montmayeur A."/>
            <person name="Mulrain L."/>
            <person name="Navidi A."/>
            <person name="Naylor J."/>
            <person name="Negash T."/>
            <person name="Nguyen T."/>
            <person name="Nguyen N."/>
            <person name="Nicol R."/>
            <person name="Norbu C."/>
            <person name="Norbu N."/>
            <person name="Novod N."/>
            <person name="O'Neill B."/>
            <person name="Osman S."/>
            <person name="Markiewicz E."/>
            <person name="Oyono O.L."/>
            <person name="Patti C."/>
            <person name="Phunkhang P."/>
            <person name="Pierre F."/>
            <person name="Priest M."/>
            <person name="Raghuraman S."/>
            <person name="Rege F."/>
            <person name="Reyes R."/>
            <person name="Rise C."/>
            <person name="Rogov P."/>
            <person name="Ross K."/>
            <person name="Ryan E."/>
            <person name="Settipalli S."/>
            <person name="Shea T."/>
            <person name="Sherpa N."/>
            <person name="Shi L."/>
            <person name="Shih D."/>
            <person name="Sparrow T."/>
            <person name="Spaulding J."/>
            <person name="Stalker J."/>
            <person name="Stange-Thomann N."/>
            <person name="Stavropoulos S."/>
            <person name="Stone C."/>
            <person name="Strader C."/>
            <person name="Tesfaye S."/>
            <person name="Thomson T."/>
            <person name="Thoulutsang Y."/>
            <person name="Thoulutsang D."/>
            <person name="Topham K."/>
            <person name="Topping I."/>
            <person name="Tsamla T."/>
            <person name="Vassiliev H."/>
            <person name="Vo A."/>
            <person name="Wangchuk T."/>
            <person name="Wangdi T."/>
            <person name="Weiand M."/>
            <person name="Wilkinson J."/>
            <person name="Wilson A."/>
            <person name="Yadav S."/>
            <person name="Young G."/>
            <person name="Yu Q."/>
            <person name="Zembek L."/>
            <person name="Zhong D."/>
            <person name="Zimmer A."/>
            <person name="Zwirko Z."/>
            <person name="Jaffe D.B."/>
            <person name="Alvarez P."/>
            <person name="Brockman W."/>
            <person name="Butler J."/>
            <person name="Chin C."/>
            <person name="Gnerre S."/>
            <person name="Grabherr M."/>
            <person name="Kleber M."/>
            <person name="Mauceli E."/>
            <person name="MacCallum I."/>
        </authorList>
    </citation>
    <scope>NUCLEOTIDE SEQUENCE [LARGE SCALE GENOMIC DNA]</scope>
    <source>
        <strain evidence="4 5">TSC#14021-0224.01</strain>
    </source>
</reference>
<feature type="region of interest" description="Disordered" evidence="2">
    <location>
        <begin position="175"/>
        <end position="240"/>
    </location>
</feature>
<evidence type="ECO:0000256" key="1">
    <source>
        <dbReference type="ARBA" id="ARBA00007936"/>
    </source>
</evidence>
<evidence type="ECO:0000313" key="4">
    <source>
        <dbReference type="EMBL" id="EDV56436.2"/>
    </source>
</evidence>